<reference evidence="1 2" key="1">
    <citation type="journal article" date="2014" name="Nature">
        <title>An environmental bacterial taxon with a large and distinct metabolic repertoire.</title>
        <authorList>
            <person name="Wilson M.C."/>
            <person name="Mori T."/>
            <person name="Ruckert C."/>
            <person name="Uria A.R."/>
            <person name="Helf M.J."/>
            <person name="Takada K."/>
            <person name="Gernert C."/>
            <person name="Steffens U.A."/>
            <person name="Heycke N."/>
            <person name="Schmitt S."/>
            <person name="Rinke C."/>
            <person name="Helfrich E.J."/>
            <person name="Brachmann A.O."/>
            <person name="Gurgui C."/>
            <person name="Wakimoto T."/>
            <person name="Kracht M."/>
            <person name="Crusemann M."/>
            <person name="Hentschel U."/>
            <person name="Abe I."/>
            <person name="Matsunaga S."/>
            <person name="Kalinowski J."/>
            <person name="Takeyama H."/>
            <person name="Piel J."/>
        </authorList>
    </citation>
    <scope>NUCLEOTIDE SEQUENCE [LARGE SCALE GENOMIC DNA]</scope>
    <source>
        <strain evidence="2">TSY1</strain>
    </source>
</reference>
<evidence type="ECO:0000313" key="1">
    <source>
        <dbReference type="EMBL" id="ETW93260.1"/>
    </source>
</evidence>
<dbReference type="HOGENOM" id="CLU_2390996_0_0_7"/>
<feature type="non-terminal residue" evidence="1">
    <location>
        <position position="1"/>
    </location>
</feature>
<dbReference type="AlphaFoldDB" id="W4L6F9"/>
<dbReference type="EMBL" id="AZHW01001271">
    <property type="protein sequence ID" value="ETW93260.1"/>
    <property type="molecule type" value="Genomic_DNA"/>
</dbReference>
<dbReference type="SUPFAM" id="SSF52833">
    <property type="entry name" value="Thioredoxin-like"/>
    <property type="match status" value="1"/>
</dbReference>
<keyword evidence="2" id="KW-1185">Reference proteome</keyword>
<dbReference type="Gene3D" id="3.40.30.10">
    <property type="entry name" value="Glutaredoxin"/>
    <property type="match status" value="1"/>
</dbReference>
<name>W4L6F9_ENTF1</name>
<sequence length="93" mass="10164">VSRHQAFNVQETQEDVVKFLQSRNFHFPVLLDLEGKAMGGFQVRGLPSTYLIDCAGNLIGSITGVLQWTDSAMQTLLEALLQDAACHAKTASN</sequence>
<protein>
    <submittedName>
        <fullName evidence="1">Uncharacterized protein</fullName>
    </submittedName>
</protein>
<gene>
    <name evidence="1" type="ORF">ETSY1_40015</name>
</gene>
<accession>W4L6F9</accession>
<evidence type="ECO:0000313" key="2">
    <source>
        <dbReference type="Proteomes" id="UP000019141"/>
    </source>
</evidence>
<proteinExistence type="predicted"/>
<dbReference type="InterPro" id="IPR036249">
    <property type="entry name" value="Thioredoxin-like_sf"/>
</dbReference>
<organism evidence="1 2">
    <name type="scientific">Entotheonella factor</name>
    <dbReference type="NCBI Taxonomy" id="1429438"/>
    <lineage>
        <taxon>Bacteria</taxon>
        <taxon>Pseudomonadati</taxon>
        <taxon>Nitrospinota/Tectimicrobiota group</taxon>
        <taxon>Candidatus Tectimicrobiota</taxon>
        <taxon>Candidatus Entotheonellia</taxon>
        <taxon>Candidatus Entotheonellales</taxon>
        <taxon>Candidatus Entotheonellaceae</taxon>
        <taxon>Candidatus Entotheonella</taxon>
    </lineage>
</organism>
<dbReference type="Proteomes" id="UP000019141">
    <property type="component" value="Unassembled WGS sequence"/>
</dbReference>
<dbReference type="CDD" id="cd02966">
    <property type="entry name" value="TlpA_like_family"/>
    <property type="match status" value="1"/>
</dbReference>
<comment type="caution">
    <text evidence="1">The sequence shown here is derived from an EMBL/GenBank/DDBJ whole genome shotgun (WGS) entry which is preliminary data.</text>
</comment>